<evidence type="ECO:0000313" key="2">
    <source>
        <dbReference type="EMBL" id="MBP1935106.1"/>
    </source>
</evidence>
<keyword evidence="1" id="KW-0175">Coiled coil</keyword>
<dbReference type="RefSeq" id="WP_209813065.1">
    <property type="nucleotide sequence ID" value="NZ_JAGGKT010000042.1"/>
</dbReference>
<reference evidence="2 3" key="1">
    <citation type="submission" date="2021-03" db="EMBL/GenBank/DDBJ databases">
        <title>Genomic Encyclopedia of Type Strains, Phase IV (KMG-IV): sequencing the most valuable type-strain genomes for metagenomic binning, comparative biology and taxonomic classification.</title>
        <authorList>
            <person name="Goeker M."/>
        </authorList>
    </citation>
    <scope>NUCLEOTIDE SEQUENCE [LARGE SCALE GENOMIC DNA]</scope>
    <source>
        <strain evidence="2 3">DSM 24738</strain>
    </source>
</reference>
<protein>
    <submittedName>
        <fullName evidence="2">ElaB/YqjD/DUF883 family membrane-anchored ribosome-binding protein</fullName>
    </submittedName>
</protein>
<name>A0ABS4GXY9_9BACL</name>
<comment type="caution">
    <text evidence="2">The sequence shown here is derived from an EMBL/GenBank/DDBJ whole genome shotgun (WGS) entry which is preliminary data.</text>
</comment>
<evidence type="ECO:0000256" key="1">
    <source>
        <dbReference type="SAM" id="Coils"/>
    </source>
</evidence>
<organism evidence="2 3">
    <name type="scientific">Ammoniphilus resinae</name>
    <dbReference type="NCBI Taxonomy" id="861532"/>
    <lineage>
        <taxon>Bacteria</taxon>
        <taxon>Bacillati</taxon>
        <taxon>Bacillota</taxon>
        <taxon>Bacilli</taxon>
        <taxon>Bacillales</taxon>
        <taxon>Paenibacillaceae</taxon>
        <taxon>Aneurinibacillus group</taxon>
        <taxon>Ammoniphilus</taxon>
    </lineage>
</organism>
<accession>A0ABS4GXY9</accession>
<dbReference type="EMBL" id="JAGGKT010000042">
    <property type="protein sequence ID" value="MBP1935106.1"/>
    <property type="molecule type" value="Genomic_DNA"/>
</dbReference>
<sequence>MNKKEAASLLNELTQQIEKLAQQWGTNDMSNLPNVKLELQEKLTEAANHLKEIDKKILNSLEKQIETTNHPHSAIKHAILQETKKLKWELYRHHKDPIERQSVKAFSAASKRKEDSLNQLPSFQFLSEPLRVQKEDMLIEYHTGEILSAMDQKVFMGLQALWKTKGEGQRVVFTYYELANLIGFPTKGSGYRLIDEALNSLFNTRIFLHHTSQHSEELEVEKQGMYRLISSIQKTNFKKGESNAQYYEVYFGDLVYQSLEQGFYSYISMPLIRDLQSDTAQILYVLLCSLAPKHKIIEQELSYFVDMLGMSVARPAIQRNLLETAIKELIENKILEGYEIFNEGRGRYLFRLFLSEAITAKKLLRDPVQQQTESFNINLPSS</sequence>
<gene>
    <name evidence="2" type="ORF">J2Z37_005143</name>
</gene>
<evidence type="ECO:0000313" key="3">
    <source>
        <dbReference type="Proteomes" id="UP001519343"/>
    </source>
</evidence>
<keyword evidence="3" id="KW-1185">Reference proteome</keyword>
<feature type="coiled-coil region" evidence="1">
    <location>
        <begin position="3"/>
        <end position="56"/>
    </location>
</feature>
<dbReference type="Proteomes" id="UP001519343">
    <property type="component" value="Unassembled WGS sequence"/>
</dbReference>
<proteinExistence type="predicted"/>